<evidence type="ECO:0000259" key="1">
    <source>
        <dbReference type="Pfam" id="PF04321"/>
    </source>
</evidence>
<proteinExistence type="predicted"/>
<dbReference type="PANTHER" id="PTHR43242">
    <property type="entry name" value="NAD(P)-BINDING ROSSMANN-FOLD SUPERFAMILY PROTEIN"/>
    <property type="match status" value="1"/>
</dbReference>
<accession>A0A2S7WB76</accession>
<reference evidence="2 3" key="1">
    <citation type="submission" date="2016-12" db="EMBL/GenBank/DDBJ databases">
        <title>Trade-off between light-utilization and light-protection in marine flavobacteria.</title>
        <authorList>
            <person name="Kumagai Y."/>
            <person name="Yoshizawa S."/>
            <person name="Kogure K."/>
            <person name="Iwasaki W."/>
        </authorList>
    </citation>
    <scope>NUCLEOTIDE SEQUENCE [LARGE SCALE GENOMIC DNA]</scope>
    <source>
        <strain evidence="2 3">KCTC 22729</strain>
    </source>
</reference>
<dbReference type="Gene3D" id="3.40.50.720">
    <property type="entry name" value="NAD(P)-binding Rossmann-like Domain"/>
    <property type="match status" value="1"/>
</dbReference>
<dbReference type="UniPathway" id="UPA00124"/>
<evidence type="ECO:0000313" key="3">
    <source>
        <dbReference type="Proteomes" id="UP000237608"/>
    </source>
</evidence>
<evidence type="ECO:0000313" key="2">
    <source>
        <dbReference type="EMBL" id="PQJ74837.1"/>
    </source>
</evidence>
<dbReference type="RefSeq" id="WP_105045980.1">
    <property type="nucleotide sequence ID" value="NZ_CP150662.1"/>
</dbReference>
<dbReference type="Proteomes" id="UP000237608">
    <property type="component" value="Unassembled WGS sequence"/>
</dbReference>
<dbReference type="PANTHER" id="PTHR43242:SF1">
    <property type="entry name" value="NAD(P)-BINDING ROSSMANN-FOLD SUPERFAMILY PROTEIN"/>
    <property type="match status" value="1"/>
</dbReference>
<dbReference type="InterPro" id="IPR036291">
    <property type="entry name" value="NAD(P)-bd_dom_sf"/>
</dbReference>
<dbReference type="Pfam" id="PF04321">
    <property type="entry name" value="RmlD_sub_bind"/>
    <property type="match status" value="1"/>
</dbReference>
<dbReference type="GO" id="GO:0019305">
    <property type="term" value="P:dTDP-rhamnose biosynthetic process"/>
    <property type="evidence" value="ECO:0007669"/>
    <property type="project" value="UniProtKB-UniPathway"/>
</dbReference>
<comment type="caution">
    <text evidence="2">The sequence shown here is derived from an EMBL/GenBank/DDBJ whole genome shotgun (WGS) entry which is preliminary data.</text>
</comment>
<dbReference type="EMBL" id="MSCL01000001">
    <property type="protein sequence ID" value="PQJ74837.1"/>
    <property type="molecule type" value="Genomic_DNA"/>
</dbReference>
<protein>
    <submittedName>
        <fullName evidence="2">NAD(P)-dependent oxidoreductase</fullName>
    </submittedName>
</protein>
<dbReference type="SUPFAM" id="SSF51735">
    <property type="entry name" value="NAD(P)-binding Rossmann-fold domains"/>
    <property type="match status" value="1"/>
</dbReference>
<dbReference type="CDD" id="cd05254">
    <property type="entry name" value="dTDP_HR_like_SDR_e"/>
    <property type="match status" value="1"/>
</dbReference>
<keyword evidence="3" id="KW-1185">Reference proteome</keyword>
<sequence>MKKIVITGSNGLLGQSLLKLLLKEKNNYEVYGFSKGENRSGRTDFNYVSIDITDEENLKKTLLKVKPDAIINTAAMTQVDDCEIYKETCDILNIDVVKWLKETSEIINCHLIHLSTDFIFDGEKGYYRETDKANPLSYYGRSKVKSEEILQESNIDFTIIRTILVYGKVFDMSRTNIVLWVKEMLENGKEITIVNDQFRMPTFVDDLALSCKLAVDKQATGIFHISSTKLMSVFEIVQEIANVFELDLNLIKPTSSHILNQKAKRPPKTGFDVSKAKSILGINLQTFEEDLRRFKDILSLN</sequence>
<dbReference type="OrthoDB" id="9803892at2"/>
<name>A0A2S7WB76_9FLAO</name>
<dbReference type="InterPro" id="IPR029903">
    <property type="entry name" value="RmlD-like-bd"/>
</dbReference>
<organism evidence="2 3">
    <name type="scientific">Polaribacter gangjinensis</name>
    <dbReference type="NCBI Taxonomy" id="574710"/>
    <lineage>
        <taxon>Bacteria</taxon>
        <taxon>Pseudomonadati</taxon>
        <taxon>Bacteroidota</taxon>
        <taxon>Flavobacteriia</taxon>
        <taxon>Flavobacteriales</taxon>
        <taxon>Flavobacteriaceae</taxon>
    </lineage>
</organism>
<gene>
    <name evidence="2" type="ORF">BTO13_06060</name>
</gene>
<dbReference type="AlphaFoldDB" id="A0A2S7WB76"/>
<feature type="domain" description="RmlD-like substrate binding" evidence="1">
    <location>
        <begin position="3"/>
        <end position="295"/>
    </location>
</feature>